<comment type="caution">
    <text evidence="2">The sequence shown here is derived from an EMBL/GenBank/DDBJ whole genome shotgun (WGS) entry which is preliminary data.</text>
</comment>
<dbReference type="AlphaFoldDB" id="A0A015IC42"/>
<reference evidence="2 3" key="1">
    <citation type="submission" date="2014-02" db="EMBL/GenBank/DDBJ databases">
        <title>Single nucleus genome sequencing reveals high similarity among nuclei of an endomycorrhizal fungus.</title>
        <authorList>
            <person name="Lin K."/>
            <person name="Geurts R."/>
            <person name="Zhang Z."/>
            <person name="Limpens E."/>
            <person name="Saunders D.G."/>
            <person name="Mu D."/>
            <person name="Pang E."/>
            <person name="Cao H."/>
            <person name="Cha H."/>
            <person name="Lin T."/>
            <person name="Zhou Q."/>
            <person name="Shang Y."/>
            <person name="Li Y."/>
            <person name="Ivanov S."/>
            <person name="Sharma T."/>
            <person name="Velzen R.V."/>
            <person name="Ruijter N.D."/>
            <person name="Aanen D.K."/>
            <person name="Win J."/>
            <person name="Kamoun S."/>
            <person name="Bisseling T."/>
            <person name="Huang S."/>
        </authorList>
    </citation>
    <scope>NUCLEOTIDE SEQUENCE [LARGE SCALE GENOMIC DNA]</scope>
    <source>
        <strain evidence="3">DAOM197198w</strain>
    </source>
</reference>
<evidence type="ECO:0000256" key="1">
    <source>
        <dbReference type="SAM" id="MobiDB-lite"/>
    </source>
</evidence>
<feature type="compositionally biased region" description="Basic and acidic residues" evidence="1">
    <location>
        <begin position="430"/>
        <end position="442"/>
    </location>
</feature>
<feature type="region of interest" description="Disordered" evidence="1">
    <location>
        <begin position="421"/>
        <end position="537"/>
    </location>
</feature>
<feature type="compositionally biased region" description="Low complexity" evidence="1">
    <location>
        <begin position="509"/>
        <end position="520"/>
    </location>
</feature>
<feature type="compositionally biased region" description="Low complexity" evidence="1">
    <location>
        <begin position="487"/>
        <end position="500"/>
    </location>
</feature>
<feature type="region of interest" description="Disordered" evidence="1">
    <location>
        <begin position="1"/>
        <end position="145"/>
    </location>
</feature>
<protein>
    <recommendedName>
        <fullName evidence="4">RRM domain-containing protein</fullName>
    </recommendedName>
</protein>
<dbReference type="Proteomes" id="UP000022910">
    <property type="component" value="Unassembled WGS sequence"/>
</dbReference>
<dbReference type="HOGENOM" id="CLU_030440_0_0_1"/>
<feature type="compositionally biased region" description="Polar residues" evidence="1">
    <location>
        <begin position="443"/>
        <end position="456"/>
    </location>
</feature>
<feature type="compositionally biased region" description="Polar residues" evidence="1">
    <location>
        <begin position="528"/>
        <end position="537"/>
    </location>
</feature>
<dbReference type="EMBL" id="JEMT01028426">
    <property type="protein sequence ID" value="EXX54722.1"/>
    <property type="molecule type" value="Genomic_DNA"/>
</dbReference>
<name>A0A015IC42_RHIIW</name>
<evidence type="ECO:0000313" key="2">
    <source>
        <dbReference type="EMBL" id="EXX54722.1"/>
    </source>
</evidence>
<accession>A0A015IC42</accession>
<proteinExistence type="predicted"/>
<gene>
    <name evidence="2" type="ORF">RirG_231900</name>
</gene>
<sequence length="619" mass="68334">MSGNYAKRGRGSHNPNSRKASRQERKNNNNSDNSSSDGENTIQQKRNRTFTENSMEEDYVADDQTADVGVDGLSSSPQQNISGENTSTSSLKKSAAPTAPSHVASSGNVDASMHAPLNKDLQQPPNASPNLDTNGAPDDDQTPDPVVTLAITRDDFQAAAAPNAAPESLKKFPTNKALIEAVNNLFLETYESFTGKARMTGSGEAKRLVIHFHTAEARDLCVGSTHPEFLDLIFYAHDLRQLRSNKDLRAIQTTSWLILKNLVISPLAASSPGLMPKSSKPALCMITPIQLLVLLTNRPCTVYCFSTCLRITPCFYTVDQKAARRQYVATLTQLPPNVKDINLAPLTRNLGAKAVNVPLFLNSYKPKRWAYVTFNSQETMDAAMEQTVSFQGKVLFWSFPDNTNKLCHRCGKLGCAPNFCPLKQTRGRSRTRDPVAKLKERFNVNQPRRSNSNAANTRSHSRSRSKSKDRSTHDSGRANNSSHDRNNNVNNHNIHNPNTSQRARHNSKEQSVSFSSSSRSTARPLPRQTPNSALSSDDANNILNLLRELQCEVANFHKRISALELADQRMTHIESHLGLDPLSTPNEPDLDLMQEDAPISHVPLIIQPSAKSPLPPEVF</sequence>
<feature type="compositionally biased region" description="Polar residues" evidence="1">
    <location>
        <begin position="120"/>
        <end position="133"/>
    </location>
</feature>
<keyword evidence="3" id="KW-1185">Reference proteome</keyword>
<feature type="compositionally biased region" description="Basic and acidic residues" evidence="1">
    <location>
        <begin position="466"/>
        <end position="486"/>
    </location>
</feature>
<dbReference type="STRING" id="1432141.A0A015IC42"/>
<evidence type="ECO:0008006" key="4">
    <source>
        <dbReference type="Google" id="ProtNLM"/>
    </source>
</evidence>
<feature type="compositionally biased region" description="Acidic residues" evidence="1">
    <location>
        <begin position="54"/>
        <end position="65"/>
    </location>
</feature>
<evidence type="ECO:0000313" key="3">
    <source>
        <dbReference type="Proteomes" id="UP000022910"/>
    </source>
</evidence>
<feature type="compositionally biased region" description="Low complexity" evidence="1">
    <location>
        <begin position="28"/>
        <end position="37"/>
    </location>
</feature>
<feature type="compositionally biased region" description="Polar residues" evidence="1">
    <location>
        <begin position="73"/>
        <end position="92"/>
    </location>
</feature>
<organism evidence="2 3">
    <name type="scientific">Rhizophagus irregularis (strain DAOM 197198w)</name>
    <name type="common">Glomus intraradices</name>
    <dbReference type="NCBI Taxonomy" id="1432141"/>
    <lineage>
        <taxon>Eukaryota</taxon>
        <taxon>Fungi</taxon>
        <taxon>Fungi incertae sedis</taxon>
        <taxon>Mucoromycota</taxon>
        <taxon>Glomeromycotina</taxon>
        <taxon>Glomeromycetes</taxon>
        <taxon>Glomerales</taxon>
        <taxon>Glomeraceae</taxon>
        <taxon>Rhizophagus</taxon>
    </lineage>
</organism>